<dbReference type="Proteomes" id="UP001597032">
    <property type="component" value="Unassembled WGS sequence"/>
</dbReference>
<feature type="domain" description="Outer membrane protein beta-barrel" evidence="2">
    <location>
        <begin position="218"/>
        <end position="410"/>
    </location>
</feature>
<keyword evidence="1" id="KW-1133">Transmembrane helix</keyword>
<evidence type="ECO:0000256" key="1">
    <source>
        <dbReference type="SAM" id="Phobius"/>
    </source>
</evidence>
<protein>
    <submittedName>
        <fullName evidence="3">Outer membrane beta-barrel protein</fullName>
    </submittedName>
</protein>
<reference evidence="4" key="1">
    <citation type="journal article" date="2019" name="Int. J. Syst. Evol. Microbiol.">
        <title>The Global Catalogue of Microorganisms (GCM) 10K type strain sequencing project: providing services to taxonomists for standard genome sequencing and annotation.</title>
        <authorList>
            <consortium name="The Broad Institute Genomics Platform"/>
            <consortium name="The Broad Institute Genome Sequencing Center for Infectious Disease"/>
            <person name="Wu L."/>
            <person name="Ma J."/>
        </authorList>
    </citation>
    <scope>NUCLEOTIDE SEQUENCE [LARGE SCALE GENOMIC DNA]</scope>
    <source>
        <strain evidence="4">CCUG 60022</strain>
    </source>
</reference>
<gene>
    <name evidence="3" type="ORF">ACFQZW_08795</name>
</gene>
<feature type="transmembrane region" description="Helical" evidence="1">
    <location>
        <begin position="41"/>
        <end position="65"/>
    </location>
</feature>
<keyword evidence="4" id="KW-1185">Reference proteome</keyword>
<name>A0ABW2Z6A1_9FLAO</name>
<dbReference type="Pfam" id="PF13568">
    <property type="entry name" value="OMP_b-brl_2"/>
    <property type="match status" value="1"/>
</dbReference>
<dbReference type="RefSeq" id="WP_386782459.1">
    <property type="nucleotide sequence ID" value="NZ_JBHTIC010000008.1"/>
</dbReference>
<evidence type="ECO:0000259" key="2">
    <source>
        <dbReference type="Pfam" id="PF13568"/>
    </source>
</evidence>
<comment type="caution">
    <text evidence="3">The sequence shown here is derived from an EMBL/GenBank/DDBJ whole genome shotgun (WGS) entry which is preliminary data.</text>
</comment>
<keyword evidence="1" id="KW-0812">Transmembrane</keyword>
<keyword evidence="1" id="KW-0472">Membrane</keyword>
<organism evidence="3 4">
    <name type="scientific">Lutibacter aestuarii</name>
    <dbReference type="NCBI Taxonomy" id="861111"/>
    <lineage>
        <taxon>Bacteria</taxon>
        <taxon>Pseudomonadati</taxon>
        <taxon>Bacteroidota</taxon>
        <taxon>Flavobacteriia</taxon>
        <taxon>Flavobacteriales</taxon>
        <taxon>Flavobacteriaceae</taxon>
        <taxon>Lutibacter</taxon>
    </lineage>
</organism>
<dbReference type="EMBL" id="JBHTIC010000008">
    <property type="protein sequence ID" value="MFD0762178.1"/>
    <property type="molecule type" value="Genomic_DNA"/>
</dbReference>
<evidence type="ECO:0000313" key="3">
    <source>
        <dbReference type="EMBL" id="MFD0762178.1"/>
    </source>
</evidence>
<evidence type="ECO:0000313" key="4">
    <source>
        <dbReference type="Proteomes" id="UP001597032"/>
    </source>
</evidence>
<proteinExistence type="predicted"/>
<dbReference type="InterPro" id="IPR025665">
    <property type="entry name" value="Beta-barrel_OMP_2"/>
</dbReference>
<accession>A0ABW2Z6A1</accession>
<sequence>MEDNFDKILANKIKDVTKNHEYPYNPKHWDKLMAKKKKKRILFYWQVAAFLIIALLAGSIGNYFFKTNYEEKYKPEIILDKINDSLRIDSITKHNKIFITTSPIDSLNSLDLKIDINKSTKSKAAIVLNKKIKSSNSLKETTQQQLIKEKLDKQNNIIAQNIEIFKTNDSISLNEKLADNNLNLNKKEDSITQKKDLLVLLENETKVATEDKIDKKSIKLGVNLSPLINYNQSNESTDVGFLAGVLVEIPVSKKFDINMGVYYSDQTLSLNTSPKYASDVVSYRSSSQLINKQAVIKGVEIPLNVKYNFKINKKNIFVSTGFSSTSYIKQSIEENFIVNDRSATIMQDSYGNNIVKYELVQKDEKVITPNDANKFNFANILNFSFGLEVPINKQQQSLIIEPYFKYSLKPTTVEKLDFSSFGMHLRYNFNIQKK</sequence>